<dbReference type="STRING" id="796925.A0A137PB97"/>
<dbReference type="InterPro" id="IPR005349">
    <property type="entry name" value="TMEM14"/>
</dbReference>
<evidence type="ECO:0000256" key="3">
    <source>
        <dbReference type="ARBA" id="ARBA00022692"/>
    </source>
</evidence>
<accession>A0A137PB97</accession>
<evidence type="ECO:0000313" key="8">
    <source>
        <dbReference type="Proteomes" id="UP000070444"/>
    </source>
</evidence>
<proteinExistence type="inferred from homology"/>
<keyword evidence="3 6" id="KW-0812">Transmembrane</keyword>
<evidence type="ECO:0000256" key="5">
    <source>
        <dbReference type="ARBA" id="ARBA00023136"/>
    </source>
</evidence>
<dbReference type="GO" id="GO:0031966">
    <property type="term" value="C:mitochondrial membrane"/>
    <property type="evidence" value="ECO:0007669"/>
    <property type="project" value="TreeGrafter"/>
</dbReference>
<comment type="subcellular location">
    <subcellularLocation>
        <location evidence="1">Membrane</location>
    </subcellularLocation>
</comment>
<feature type="transmembrane region" description="Helical" evidence="6">
    <location>
        <begin position="54"/>
        <end position="71"/>
    </location>
</feature>
<dbReference type="GO" id="GO:0070453">
    <property type="term" value="P:regulation of heme biosynthetic process"/>
    <property type="evidence" value="ECO:0007669"/>
    <property type="project" value="TreeGrafter"/>
</dbReference>
<gene>
    <name evidence="7" type="ORF">CONCODRAFT_16292</name>
</gene>
<dbReference type="InterPro" id="IPR044890">
    <property type="entry name" value="TMEM14_sf"/>
</dbReference>
<dbReference type="PANTHER" id="PTHR12668:SF43">
    <property type="entry name" value="TRANSMEMBRANE PROTEIN 14 HOMOLOG"/>
    <property type="match status" value="1"/>
</dbReference>
<evidence type="ECO:0000256" key="4">
    <source>
        <dbReference type="ARBA" id="ARBA00022989"/>
    </source>
</evidence>
<evidence type="ECO:0000256" key="2">
    <source>
        <dbReference type="ARBA" id="ARBA00007590"/>
    </source>
</evidence>
<dbReference type="Gene3D" id="1.10.10.1740">
    <property type="entry name" value="Transmembrane protein 14-like"/>
    <property type="match status" value="1"/>
</dbReference>
<feature type="transmembrane region" description="Helical" evidence="6">
    <location>
        <begin position="20"/>
        <end position="42"/>
    </location>
</feature>
<dbReference type="Pfam" id="PF03647">
    <property type="entry name" value="Tmemb_14"/>
    <property type="match status" value="1"/>
</dbReference>
<organism evidence="7 8">
    <name type="scientific">Conidiobolus coronatus (strain ATCC 28846 / CBS 209.66 / NRRL 28638)</name>
    <name type="common">Delacroixia coronata</name>
    <dbReference type="NCBI Taxonomy" id="796925"/>
    <lineage>
        <taxon>Eukaryota</taxon>
        <taxon>Fungi</taxon>
        <taxon>Fungi incertae sedis</taxon>
        <taxon>Zoopagomycota</taxon>
        <taxon>Entomophthoromycotina</taxon>
        <taxon>Entomophthoromycetes</taxon>
        <taxon>Entomophthorales</taxon>
        <taxon>Ancylistaceae</taxon>
        <taxon>Conidiobolus</taxon>
    </lineage>
</organism>
<keyword evidence="5 6" id="KW-0472">Membrane</keyword>
<evidence type="ECO:0000256" key="6">
    <source>
        <dbReference type="SAM" id="Phobius"/>
    </source>
</evidence>
<evidence type="ECO:0000313" key="7">
    <source>
        <dbReference type="EMBL" id="KXN72285.1"/>
    </source>
</evidence>
<protein>
    <submittedName>
        <fullName evidence="7">Transmembrane protein 14C-like protein</fullName>
    </submittedName>
</protein>
<dbReference type="OrthoDB" id="5620at2759"/>
<dbReference type="EMBL" id="KQ964456">
    <property type="protein sequence ID" value="KXN72285.1"/>
    <property type="molecule type" value="Genomic_DNA"/>
</dbReference>
<name>A0A137PB97_CONC2</name>
<comment type="similarity">
    <text evidence="2">Belongs to the TMEM14 family.</text>
</comment>
<dbReference type="OMA" id="ANSHKIM"/>
<sequence length="100" mass="10541">MDYLGYVYAALLSIGGFVGYIKAGSVPSLVAGVGFGAAAGYAAARVSQNPKDSLFALVISVVLLIVMGVRYAKTQKFMPPGLLALLSLIMSVRYGKLFFQ</sequence>
<reference evidence="7 8" key="1">
    <citation type="journal article" date="2015" name="Genome Biol. Evol.">
        <title>Phylogenomic analyses indicate that early fungi evolved digesting cell walls of algal ancestors of land plants.</title>
        <authorList>
            <person name="Chang Y."/>
            <person name="Wang S."/>
            <person name="Sekimoto S."/>
            <person name="Aerts A.L."/>
            <person name="Choi C."/>
            <person name="Clum A."/>
            <person name="LaButti K.M."/>
            <person name="Lindquist E.A."/>
            <person name="Yee Ngan C."/>
            <person name="Ohm R.A."/>
            <person name="Salamov A.A."/>
            <person name="Grigoriev I.V."/>
            <person name="Spatafora J.W."/>
            <person name="Berbee M.L."/>
        </authorList>
    </citation>
    <scope>NUCLEOTIDE SEQUENCE [LARGE SCALE GENOMIC DNA]</scope>
    <source>
        <strain evidence="7 8">NRRL 28638</strain>
    </source>
</reference>
<dbReference type="AlphaFoldDB" id="A0A137PB97"/>
<keyword evidence="8" id="KW-1185">Reference proteome</keyword>
<evidence type="ECO:0000256" key="1">
    <source>
        <dbReference type="ARBA" id="ARBA00004370"/>
    </source>
</evidence>
<keyword evidence="4 6" id="KW-1133">Transmembrane helix</keyword>
<dbReference type="PANTHER" id="PTHR12668">
    <property type="entry name" value="TRANSMEMBRANE PROTEIN 14, 15"/>
    <property type="match status" value="1"/>
</dbReference>
<dbReference type="Proteomes" id="UP000070444">
    <property type="component" value="Unassembled WGS sequence"/>
</dbReference>